<keyword evidence="1" id="KW-0378">Hydrolase</keyword>
<dbReference type="InterPro" id="IPR051058">
    <property type="entry name" value="GDSL_Est/Lipase"/>
</dbReference>
<gene>
    <name evidence="3" type="ORF">N7509_009354</name>
</gene>
<reference evidence="3" key="2">
    <citation type="journal article" date="2023" name="IMA Fungus">
        <title>Comparative genomic study of the Penicillium genus elucidates a diverse pangenome and 15 lateral gene transfer events.</title>
        <authorList>
            <person name="Petersen C."/>
            <person name="Sorensen T."/>
            <person name="Nielsen M.R."/>
            <person name="Sondergaard T.E."/>
            <person name="Sorensen J.L."/>
            <person name="Fitzpatrick D.A."/>
            <person name="Frisvad J.C."/>
            <person name="Nielsen K.L."/>
        </authorList>
    </citation>
    <scope>NUCLEOTIDE SEQUENCE</scope>
    <source>
        <strain evidence="3">IBT 29677</strain>
    </source>
</reference>
<dbReference type="OrthoDB" id="1600564at2759"/>
<protein>
    <recommendedName>
        <fullName evidence="5">Carbohydrate esterase family 16 protein</fullName>
    </recommendedName>
</protein>
<sequence>MRSSLVCLVAAAAIAAARPAAPRSKPTYFFTFGDSYSQTNFNVNGTQPSASNPMGNPTLGTGTTGNGINWIGYLTTADNASLVLNYNLAVGGATISNNLVPVPYEDMTSQVAKFESSYSSKPASAPWSSEDSVFGFWIGINDCGNAFWQNESSVLVPKLMTQYESLVLDIYANGGRKFLFVNVPPTDRSPYFIDQGTETTTQLAAWIKAYNEGIKTMITTLKSKHKDVTTVVYDANTFMGKVLDNPKEYGFPHDSCIDADGTSCVWWNNYHPGTKYHQLQAADMKSHLSSLGAW</sequence>
<dbReference type="AlphaFoldDB" id="A0A9W9VP94"/>
<dbReference type="PANTHER" id="PTHR45648">
    <property type="entry name" value="GDSL LIPASE/ACYLHYDROLASE FAMILY PROTEIN (AFU_ORTHOLOGUE AFUA_4G14700)"/>
    <property type="match status" value="1"/>
</dbReference>
<dbReference type="GO" id="GO:0016788">
    <property type="term" value="F:hydrolase activity, acting on ester bonds"/>
    <property type="evidence" value="ECO:0007669"/>
    <property type="project" value="InterPro"/>
</dbReference>
<evidence type="ECO:0000256" key="2">
    <source>
        <dbReference type="SAM" id="SignalP"/>
    </source>
</evidence>
<proteinExistence type="predicted"/>
<dbReference type="Gene3D" id="3.40.50.1110">
    <property type="entry name" value="SGNH hydrolase"/>
    <property type="match status" value="1"/>
</dbReference>
<dbReference type="InterPro" id="IPR036514">
    <property type="entry name" value="SGNH_hydro_sf"/>
</dbReference>
<evidence type="ECO:0000313" key="4">
    <source>
        <dbReference type="Proteomes" id="UP001147747"/>
    </source>
</evidence>
<dbReference type="Proteomes" id="UP001147747">
    <property type="component" value="Unassembled WGS sequence"/>
</dbReference>
<dbReference type="Pfam" id="PF00657">
    <property type="entry name" value="Lipase_GDSL"/>
    <property type="match status" value="1"/>
</dbReference>
<dbReference type="InterPro" id="IPR001087">
    <property type="entry name" value="GDSL"/>
</dbReference>
<name>A0A9W9VP94_9EURO</name>
<organism evidence="3 4">
    <name type="scientific">Penicillium cosmopolitanum</name>
    <dbReference type="NCBI Taxonomy" id="1131564"/>
    <lineage>
        <taxon>Eukaryota</taxon>
        <taxon>Fungi</taxon>
        <taxon>Dikarya</taxon>
        <taxon>Ascomycota</taxon>
        <taxon>Pezizomycotina</taxon>
        <taxon>Eurotiomycetes</taxon>
        <taxon>Eurotiomycetidae</taxon>
        <taxon>Eurotiales</taxon>
        <taxon>Aspergillaceae</taxon>
        <taxon>Penicillium</taxon>
    </lineage>
</organism>
<dbReference type="PANTHER" id="PTHR45648:SF22">
    <property type="entry name" value="GDSL LIPASE_ACYLHYDROLASE FAMILY PROTEIN (AFU_ORTHOLOGUE AFUA_4G14700)"/>
    <property type="match status" value="1"/>
</dbReference>
<feature type="chain" id="PRO_5040948573" description="Carbohydrate esterase family 16 protein" evidence="2">
    <location>
        <begin position="20"/>
        <end position="294"/>
    </location>
</feature>
<accession>A0A9W9VP94</accession>
<evidence type="ECO:0000256" key="1">
    <source>
        <dbReference type="ARBA" id="ARBA00022801"/>
    </source>
</evidence>
<comment type="caution">
    <text evidence="3">The sequence shown here is derived from an EMBL/GenBank/DDBJ whole genome shotgun (WGS) entry which is preliminary data.</text>
</comment>
<dbReference type="RefSeq" id="XP_056484611.1">
    <property type="nucleotide sequence ID" value="XM_056633991.1"/>
</dbReference>
<evidence type="ECO:0008006" key="5">
    <source>
        <dbReference type="Google" id="ProtNLM"/>
    </source>
</evidence>
<keyword evidence="4" id="KW-1185">Reference proteome</keyword>
<dbReference type="EMBL" id="JAPZBU010000009">
    <property type="protein sequence ID" value="KAJ5386813.1"/>
    <property type="molecule type" value="Genomic_DNA"/>
</dbReference>
<dbReference type="CDD" id="cd01846">
    <property type="entry name" value="fatty_acyltransferase_like"/>
    <property type="match status" value="1"/>
</dbReference>
<dbReference type="SUPFAM" id="SSF52266">
    <property type="entry name" value="SGNH hydrolase"/>
    <property type="match status" value="1"/>
</dbReference>
<reference evidence="3" key="1">
    <citation type="submission" date="2022-12" db="EMBL/GenBank/DDBJ databases">
        <authorList>
            <person name="Petersen C."/>
        </authorList>
    </citation>
    <scope>NUCLEOTIDE SEQUENCE</scope>
    <source>
        <strain evidence="3">IBT 29677</strain>
    </source>
</reference>
<evidence type="ECO:0000313" key="3">
    <source>
        <dbReference type="EMBL" id="KAJ5386813.1"/>
    </source>
</evidence>
<feature type="signal peptide" evidence="2">
    <location>
        <begin position="1"/>
        <end position="19"/>
    </location>
</feature>
<dbReference type="GeneID" id="81372971"/>
<keyword evidence="2" id="KW-0732">Signal</keyword>